<reference evidence="3 4" key="1">
    <citation type="submission" date="2024-03" db="EMBL/GenBank/DDBJ databases">
        <title>Novel species of the genus Variovorax.</title>
        <authorList>
            <person name="Liu Q."/>
            <person name="Xin Y.-H."/>
        </authorList>
    </citation>
    <scope>NUCLEOTIDE SEQUENCE [LARGE SCALE GENOMIC DNA]</scope>
    <source>
        <strain evidence="3 4">KACC 18899</strain>
    </source>
</reference>
<accession>A0ABU8VHR7</accession>
<keyword evidence="1" id="KW-0472">Membrane</keyword>
<gene>
    <name evidence="3" type="ORF">WKW77_19110</name>
</gene>
<evidence type="ECO:0000313" key="4">
    <source>
        <dbReference type="Proteomes" id="UP001365846"/>
    </source>
</evidence>
<feature type="domain" description="Inner membrane protein YgaP-like transmembrane" evidence="2">
    <location>
        <begin position="1"/>
        <end position="61"/>
    </location>
</feature>
<keyword evidence="4" id="KW-1185">Reference proteome</keyword>
<organism evidence="3 4">
    <name type="scientific">Variovorax ureilyticus</name>
    <dbReference type="NCBI Taxonomy" id="1836198"/>
    <lineage>
        <taxon>Bacteria</taxon>
        <taxon>Pseudomonadati</taxon>
        <taxon>Pseudomonadota</taxon>
        <taxon>Betaproteobacteria</taxon>
        <taxon>Burkholderiales</taxon>
        <taxon>Comamonadaceae</taxon>
        <taxon>Variovorax</taxon>
    </lineage>
</organism>
<evidence type="ECO:0000259" key="2">
    <source>
        <dbReference type="Pfam" id="PF11127"/>
    </source>
</evidence>
<dbReference type="EMBL" id="JBBKZU010000008">
    <property type="protein sequence ID" value="MEJ8813204.1"/>
    <property type="molecule type" value="Genomic_DNA"/>
</dbReference>
<dbReference type="Proteomes" id="UP001365846">
    <property type="component" value="Unassembled WGS sequence"/>
</dbReference>
<protein>
    <submittedName>
        <fullName evidence="3">DUF2892 domain-containing protein</fullName>
    </submittedName>
</protein>
<keyword evidence="1" id="KW-1133">Transmembrane helix</keyword>
<feature type="transmembrane region" description="Helical" evidence="1">
    <location>
        <begin position="12"/>
        <end position="35"/>
    </location>
</feature>
<name>A0ABU8VHR7_9BURK</name>
<sequence>MSRNVGTLDRVLRITLGLVLIALASAGTVGAWGYVGLVPLLTGLAGRCPAYSLFGIRTCGAGQA</sequence>
<evidence type="ECO:0000256" key="1">
    <source>
        <dbReference type="SAM" id="Phobius"/>
    </source>
</evidence>
<proteinExistence type="predicted"/>
<evidence type="ECO:0000313" key="3">
    <source>
        <dbReference type="EMBL" id="MEJ8813204.1"/>
    </source>
</evidence>
<comment type="caution">
    <text evidence="3">The sequence shown here is derived from an EMBL/GenBank/DDBJ whole genome shotgun (WGS) entry which is preliminary data.</text>
</comment>
<dbReference type="RefSeq" id="WP_340358448.1">
    <property type="nucleotide sequence ID" value="NZ_JBBKZU010000008.1"/>
</dbReference>
<dbReference type="Pfam" id="PF11127">
    <property type="entry name" value="YgaP-like_TM"/>
    <property type="match status" value="1"/>
</dbReference>
<dbReference type="InterPro" id="IPR021309">
    <property type="entry name" value="YgaP-like_TM"/>
</dbReference>
<keyword evidence="1" id="KW-0812">Transmembrane</keyword>